<evidence type="ECO:0000256" key="4">
    <source>
        <dbReference type="RuleBase" id="RU000499"/>
    </source>
</evidence>
<feature type="region of interest" description="Disordered" evidence="5">
    <location>
        <begin position="1"/>
        <end position="53"/>
    </location>
</feature>
<dbReference type="Gene3D" id="3.40.30.10">
    <property type="entry name" value="Glutaredoxin"/>
    <property type="match status" value="1"/>
</dbReference>
<evidence type="ECO:0000313" key="6">
    <source>
        <dbReference type="EMBL" id="TWB41983.1"/>
    </source>
</evidence>
<dbReference type="GO" id="GO:0034599">
    <property type="term" value="P:cellular response to oxidative stress"/>
    <property type="evidence" value="ECO:0007669"/>
    <property type="project" value="TreeGrafter"/>
</dbReference>
<comment type="similarity">
    <text evidence="1 4">Belongs to the glutathione peroxidase family.</text>
</comment>
<dbReference type="PANTHER" id="PTHR11592:SF78">
    <property type="entry name" value="GLUTATHIONE PEROXIDASE"/>
    <property type="match status" value="1"/>
</dbReference>
<dbReference type="GO" id="GO:0004601">
    <property type="term" value="F:peroxidase activity"/>
    <property type="evidence" value="ECO:0007669"/>
    <property type="project" value="UniProtKB-KW"/>
</dbReference>
<comment type="caution">
    <text evidence="6">The sequence shown here is derived from an EMBL/GenBank/DDBJ whole genome shotgun (WGS) entry which is preliminary data.</text>
</comment>
<dbReference type="AlphaFoldDB" id="A0A560H6R0"/>
<dbReference type="PANTHER" id="PTHR11592">
    <property type="entry name" value="GLUTATHIONE PEROXIDASE"/>
    <property type="match status" value="1"/>
</dbReference>
<keyword evidence="2 4" id="KW-0575">Peroxidase</keyword>
<protein>
    <recommendedName>
        <fullName evidence="4">Glutathione peroxidase</fullName>
    </recommendedName>
</protein>
<sequence>MKFQTHPRMTHSPLAHPQFAQPTPPMAGGTPAAQAYPPGDTPGQTRPRARPNAHNFAFPSLTGDAPIRMEAFKGRPVLVVNTASACGYTSQYAELQTLWTLLRGRGLMVLGVPSNDFGGREPGGAEEIARFCADTYGVDFPLAGKQTVIGPAAHPFFHWAVSSVGEAGWPRWNFQKYLVTPDGRLAEIWPSPVRPLADVVLERIQALLNKAGL</sequence>
<keyword evidence="7" id="KW-1185">Reference proteome</keyword>
<name>A0A560H6R0_9PROT</name>
<dbReference type="PROSITE" id="PS51355">
    <property type="entry name" value="GLUTATHIONE_PEROXID_3"/>
    <property type="match status" value="1"/>
</dbReference>
<keyword evidence="3 4" id="KW-0560">Oxidoreductase</keyword>
<dbReference type="CDD" id="cd00340">
    <property type="entry name" value="GSH_Peroxidase"/>
    <property type="match status" value="1"/>
</dbReference>
<evidence type="ECO:0000313" key="7">
    <source>
        <dbReference type="Proteomes" id="UP000315751"/>
    </source>
</evidence>
<evidence type="ECO:0000256" key="2">
    <source>
        <dbReference type="ARBA" id="ARBA00022559"/>
    </source>
</evidence>
<dbReference type="EMBL" id="VITR01000007">
    <property type="protein sequence ID" value="TWB41983.1"/>
    <property type="molecule type" value="Genomic_DNA"/>
</dbReference>
<gene>
    <name evidence="6" type="ORF">FBZ90_107362</name>
</gene>
<accession>A0A560H6R0</accession>
<dbReference type="InterPro" id="IPR036249">
    <property type="entry name" value="Thioredoxin-like_sf"/>
</dbReference>
<organism evidence="6 7">
    <name type="scientific">Nitrospirillum amazonense</name>
    <dbReference type="NCBI Taxonomy" id="28077"/>
    <lineage>
        <taxon>Bacteria</taxon>
        <taxon>Pseudomonadati</taxon>
        <taxon>Pseudomonadota</taxon>
        <taxon>Alphaproteobacteria</taxon>
        <taxon>Rhodospirillales</taxon>
        <taxon>Azospirillaceae</taxon>
        <taxon>Nitrospirillum</taxon>
    </lineage>
</organism>
<evidence type="ECO:0000256" key="3">
    <source>
        <dbReference type="ARBA" id="ARBA00023002"/>
    </source>
</evidence>
<dbReference type="SUPFAM" id="SSF52833">
    <property type="entry name" value="Thioredoxin-like"/>
    <property type="match status" value="1"/>
</dbReference>
<evidence type="ECO:0000256" key="1">
    <source>
        <dbReference type="ARBA" id="ARBA00006926"/>
    </source>
</evidence>
<dbReference type="InterPro" id="IPR000889">
    <property type="entry name" value="Glutathione_peroxidase"/>
</dbReference>
<dbReference type="Pfam" id="PF00255">
    <property type="entry name" value="GSHPx"/>
    <property type="match status" value="1"/>
</dbReference>
<proteinExistence type="inferred from homology"/>
<dbReference type="PRINTS" id="PR01011">
    <property type="entry name" value="GLUTPROXDASE"/>
</dbReference>
<dbReference type="InterPro" id="IPR029759">
    <property type="entry name" value="GPX_AS"/>
</dbReference>
<feature type="compositionally biased region" description="Low complexity" evidence="5">
    <location>
        <begin position="26"/>
        <end position="35"/>
    </location>
</feature>
<evidence type="ECO:0000256" key="5">
    <source>
        <dbReference type="SAM" id="MobiDB-lite"/>
    </source>
</evidence>
<dbReference type="Proteomes" id="UP000315751">
    <property type="component" value="Unassembled WGS sequence"/>
</dbReference>
<dbReference type="PROSITE" id="PS00460">
    <property type="entry name" value="GLUTATHIONE_PEROXID_1"/>
    <property type="match status" value="1"/>
</dbReference>
<dbReference type="RefSeq" id="WP_246130410.1">
    <property type="nucleotide sequence ID" value="NZ_VITR01000007.1"/>
</dbReference>
<reference evidence="6 7" key="1">
    <citation type="submission" date="2019-06" db="EMBL/GenBank/DDBJ databases">
        <title>Genomic Encyclopedia of Type Strains, Phase IV (KMG-V): Genome sequencing to study the core and pangenomes of soil and plant-associated prokaryotes.</title>
        <authorList>
            <person name="Whitman W."/>
        </authorList>
    </citation>
    <scope>NUCLEOTIDE SEQUENCE [LARGE SCALE GENOMIC DNA]</scope>
    <source>
        <strain evidence="6 7">BR 11622</strain>
    </source>
</reference>